<evidence type="ECO:0000256" key="7">
    <source>
        <dbReference type="SAM" id="Coils"/>
    </source>
</evidence>
<sequence>MFVSNMLKKCANLINHHENTKHGIPPSKEKEETLKSKCVTEEKENEENHVSVIYTGEKNTNNTISMNKELTVESMRSNAANCSDLSDIADAIASLDINDEKEDMDQEYIDKLLSISDSQYVTNQTLMPSEIISDTSHDTIDPLNITTTKEDMDREYIEKLLSISDTKYFITNEPLMPSETVKDASNDTISLLDVNPTQEAMNQLSNSDTKYTMSNETLVTSEIAKEASNDATTSLDTNATKEDMNQEIIDKLLSTSSTKHPATNGILMPSETVKDASNDSISSINVTKDMDQEYLDKLLSDTKCSITNQTLVSSKTVKNVSNDAISSSAINATKEDMDQEYIDELLSVMNKTSITSEIVEDSSNDVNDRKEKMGEEYINTLLSISGTNETSMPSKIIKDISNENNTENLKLEDPTNANIEEFAKELLNSIVEKAVTIIEYQEHTLAISTIKKTMADITDKLALEEEENAELKLQLNASQQVRATLELQLRQKEEIIIKSQAEAARREQAYKQEVKQLKEKLEEKCIENDNSQTKELQETLKALKARESNLLSELNVRKNDEQNYRRIMNEYEKTMATKLSEVKKLQEEHETAKQHLANLELAFSDVHLKYERSKKIIDGYKSNEDTLRQTLISSEDSVRKSEEKYESLKAHAKAQIEKSNQEMQLMRDQYMSEIHKLSAIIKRLEIKNASLADSLEQKTKECSALAALCDEVIDMNSPPNNHRY</sequence>
<keyword evidence="6" id="KW-0206">Cytoskeleton</keyword>
<comment type="similarity">
    <text evidence="2">Belongs to the TACC family.</text>
</comment>
<keyword evidence="5 7" id="KW-0175">Coiled coil</keyword>
<comment type="subcellular location">
    <subcellularLocation>
        <location evidence="1">Cytoplasm</location>
        <location evidence="1">Cytoskeleton</location>
    </subcellularLocation>
</comment>
<protein>
    <recommendedName>
        <fullName evidence="8">Transforming acidic coiled-coil-containing protein C-terminal domain-containing protein</fullName>
    </recommendedName>
</protein>
<feature type="domain" description="Transforming acidic coiled-coil-containing protein C-terminal" evidence="8">
    <location>
        <begin position="531"/>
        <end position="713"/>
    </location>
</feature>
<keyword evidence="3" id="KW-0963">Cytoplasm</keyword>
<dbReference type="Pfam" id="PF05010">
    <property type="entry name" value="TACC_C"/>
    <property type="match status" value="1"/>
</dbReference>
<evidence type="ECO:0000256" key="2">
    <source>
        <dbReference type="ARBA" id="ARBA00009423"/>
    </source>
</evidence>
<keyword evidence="4" id="KW-0597">Phosphoprotein</keyword>
<gene>
    <name evidence="9" type="ORF">ILUMI_23158</name>
</gene>
<dbReference type="OrthoDB" id="10255048at2759"/>
<feature type="coiled-coil region" evidence="7">
    <location>
        <begin position="638"/>
        <end position="701"/>
    </location>
</feature>
<dbReference type="Gene3D" id="1.20.5.1700">
    <property type="match status" value="1"/>
</dbReference>
<evidence type="ECO:0000313" key="10">
    <source>
        <dbReference type="Proteomes" id="UP000801492"/>
    </source>
</evidence>
<evidence type="ECO:0000256" key="4">
    <source>
        <dbReference type="ARBA" id="ARBA00022553"/>
    </source>
</evidence>
<reference evidence="9" key="1">
    <citation type="submission" date="2019-08" db="EMBL/GenBank/DDBJ databases">
        <title>The genome of the North American firefly Photinus pyralis.</title>
        <authorList>
            <consortium name="Photinus pyralis genome working group"/>
            <person name="Fallon T.R."/>
            <person name="Sander Lower S.E."/>
            <person name="Weng J.-K."/>
        </authorList>
    </citation>
    <scope>NUCLEOTIDE SEQUENCE</scope>
    <source>
        <strain evidence="9">TRF0915ILg1</strain>
        <tissue evidence="9">Whole body</tissue>
    </source>
</reference>
<evidence type="ECO:0000313" key="9">
    <source>
        <dbReference type="EMBL" id="KAF2883020.1"/>
    </source>
</evidence>
<evidence type="ECO:0000259" key="8">
    <source>
        <dbReference type="Pfam" id="PF05010"/>
    </source>
</evidence>
<organism evidence="9 10">
    <name type="scientific">Ignelater luminosus</name>
    <name type="common">Cucubano</name>
    <name type="synonym">Pyrophorus luminosus</name>
    <dbReference type="NCBI Taxonomy" id="2038154"/>
    <lineage>
        <taxon>Eukaryota</taxon>
        <taxon>Metazoa</taxon>
        <taxon>Ecdysozoa</taxon>
        <taxon>Arthropoda</taxon>
        <taxon>Hexapoda</taxon>
        <taxon>Insecta</taxon>
        <taxon>Pterygota</taxon>
        <taxon>Neoptera</taxon>
        <taxon>Endopterygota</taxon>
        <taxon>Coleoptera</taxon>
        <taxon>Polyphaga</taxon>
        <taxon>Elateriformia</taxon>
        <taxon>Elateroidea</taxon>
        <taxon>Elateridae</taxon>
        <taxon>Agrypninae</taxon>
        <taxon>Pyrophorini</taxon>
        <taxon>Ignelater</taxon>
    </lineage>
</organism>
<dbReference type="GO" id="GO:0005737">
    <property type="term" value="C:cytoplasm"/>
    <property type="evidence" value="ECO:0007669"/>
    <property type="project" value="TreeGrafter"/>
</dbReference>
<dbReference type="Proteomes" id="UP000801492">
    <property type="component" value="Unassembled WGS sequence"/>
</dbReference>
<evidence type="ECO:0000256" key="6">
    <source>
        <dbReference type="ARBA" id="ARBA00023212"/>
    </source>
</evidence>
<dbReference type="InterPro" id="IPR039915">
    <property type="entry name" value="TACC"/>
</dbReference>
<proteinExistence type="inferred from homology"/>
<evidence type="ECO:0000256" key="3">
    <source>
        <dbReference type="ARBA" id="ARBA00022490"/>
    </source>
</evidence>
<dbReference type="InterPro" id="IPR007707">
    <property type="entry name" value="TACC_C"/>
</dbReference>
<name>A0A8K0FX23_IGNLU</name>
<dbReference type="GO" id="GO:0005856">
    <property type="term" value="C:cytoskeleton"/>
    <property type="evidence" value="ECO:0007669"/>
    <property type="project" value="UniProtKB-SubCell"/>
</dbReference>
<dbReference type="PANTHER" id="PTHR13924">
    <property type="entry name" value="TRANSFORMING ACIDIC COILED-COIL CONTAINING PROTEIN 1/2"/>
    <property type="match status" value="1"/>
</dbReference>
<accession>A0A8K0FX23</accession>
<evidence type="ECO:0000256" key="1">
    <source>
        <dbReference type="ARBA" id="ARBA00004245"/>
    </source>
</evidence>
<dbReference type="GO" id="GO:0007052">
    <property type="term" value="P:mitotic spindle organization"/>
    <property type="evidence" value="ECO:0007669"/>
    <property type="project" value="InterPro"/>
</dbReference>
<dbReference type="EMBL" id="VTPC01090570">
    <property type="protein sequence ID" value="KAF2883020.1"/>
    <property type="molecule type" value="Genomic_DNA"/>
</dbReference>
<comment type="caution">
    <text evidence="9">The sequence shown here is derived from an EMBL/GenBank/DDBJ whole genome shotgun (WGS) entry which is preliminary data.</text>
</comment>
<evidence type="ECO:0000256" key="5">
    <source>
        <dbReference type="ARBA" id="ARBA00023054"/>
    </source>
</evidence>
<keyword evidence="10" id="KW-1185">Reference proteome</keyword>
<dbReference type="PANTHER" id="PTHR13924:SF10">
    <property type="entry name" value="TRANSFORMING ACIDIC COILED-COIL PROTEIN, ISOFORM K"/>
    <property type="match status" value="1"/>
</dbReference>
<dbReference type="AlphaFoldDB" id="A0A8K0FX23"/>
<feature type="coiled-coil region" evidence="7">
    <location>
        <begin position="454"/>
        <end position="602"/>
    </location>
</feature>